<dbReference type="EMBL" id="PYDT01000002">
    <property type="protein sequence ID" value="THU69954.1"/>
    <property type="molecule type" value="Genomic_DNA"/>
</dbReference>
<keyword evidence="6" id="KW-1185">Reference proteome</keyword>
<evidence type="ECO:0000313" key="6">
    <source>
        <dbReference type="Proteomes" id="UP000317650"/>
    </source>
</evidence>
<keyword evidence="2 3" id="KW-0694">RNA-binding</keyword>
<dbReference type="Proteomes" id="UP000317650">
    <property type="component" value="Chromosome 8"/>
</dbReference>
<dbReference type="STRING" id="52838.A0A4S8K534"/>
<dbReference type="PROSITE" id="PS50102">
    <property type="entry name" value="RRM"/>
    <property type="match status" value="2"/>
</dbReference>
<feature type="domain" description="RRM" evidence="4">
    <location>
        <begin position="19"/>
        <end position="111"/>
    </location>
</feature>
<reference evidence="5 6" key="1">
    <citation type="journal article" date="2019" name="Nat. Plants">
        <title>Genome sequencing of Musa balbisiana reveals subgenome evolution and function divergence in polyploid bananas.</title>
        <authorList>
            <person name="Yao X."/>
        </authorList>
    </citation>
    <scope>NUCLEOTIDE SEQUENCE [LARGE SCALE GENOMIC DNA]</scope>
    <source>
        <strain evidence="6">cv. DH-PKW</strain>
        <tissue evidence="5">Leaves</tissue>
    </source>
</reference>
<dbReference type="GO" id="GO:0003723">
    <property type="term" value="F:RNA binding"/>
    <property type="evidence" value="ECO:0007669"/>
    <property type="project" value="UniProtKB-UniRule"/>
</dbReference>
<organism evidence="5 6">
    <name type="scientific">Musa balbisiana</name>
    <name type="common">Banana</name>
    <dbReference type="NCBI Taxonomy" id="52838"/>
    <lineage>
        <taxon>Eukaryota</taxon>
        <taxon>Viridiplantae</taxon>
        <taxon>Streptophyta</taxon>
        <taxon>Embryophyta</taxon>
        <taxon>Tracheophyta</taxon>
        <taxon>Spermatophyta</taxon>
        <taxon>Magnoliopsida</taxon>
        <taxon>Liliopsida</taxon>
        <taxon>Zingiberales</taxon>
        <taxon>Musaceae</taxon>
        <taxon>Musa</taxon>
    </lineage>
</organism>
<feature type="domain" description="RRM" evidence="4">
    <location>
        <begin position="198"/>
        <end position="278"/>
    </location>
</feature>
<accession>A0A4S8K534</accession>
<comment type="caution">
    <text evidence="5">The sequence shown here is derived from an EMBL/GenBank/DDBJ whole genome shotgun (WGS) entry which is preliminary data.</text>
</comment>
<evidence type="ECO:0000259" key="4">
    <source>
        <dbReference type="PROSITE" id="PS50102"/>
    </source>
</evidence>
<gene>
    <name evidence="5" type="ORF">C4D60_Mb08t19860</name>
</gene>
<proteinExistence type="predicted"/>
<dbReference type="SMART" id="SM00360">
    <property type="entry name" value="RRM"/>
    <property type="match status" value="4"/>
</dbReference>
<sequence>MAAAETMVVADQVPQPSPMALYVGGPRTGHRGVILFLSFDPHSLTRRINSGLSSSVDELASVRVYKNPITGHSLGYCYVNYISPDDATHAMEKLNHTLLNGKPIRVMWFVRHSDVRSSGIGNLFVKNLGNSIGNAKLYEMFSKFRSILSCKVATNAGGKRNSAIENLHGSSFDGKTIYVANFVKKHDSTSHGSGANFTSLYMKNLDQDITEEIIELKFSEFGKMLSVSIAKDDNGNSKGFGFVNYESSDCATRAMEAMHGGRLGMIEGKRHAFQTSNVYVKNIVDAVDDNALRERSSEFGNITSAKVLLDEKEGAKGLGLYAIALLSRKLSKLTIICVVI</sequence>
<evidence type="ECO:0000313" key="5">
    <source>
        <dbReference type="EMBL" id="THU69954.1"/>
    </source>
</evidence>
<dbReference type="Pfam" id="PF00076">
    <property type="entry name" value="RRM_1"/>
    <property type="match status" value="3"/>
</dbReference>
<dbReference type="InterPro" id="IPR035979">
    <property type="entry name" value="RBD_domain_sf"/>
</dbReference>
<protein>
    <recommendedName>
        <fullName evidence="4">RRM domain-containing protein</fullName>
    </recommendedName>
</protein>
<dbReference type="Gene3D" id="3.30.70.330">
    <property type="match status" value="4"/>
</dbReference>
<name>A0A4S8K534_MUSBA</name>
<evidence type="ECO:0000256" key="1">
    <source>
        <dbReference type="ARBA" id="ARBA00022737"/>
    </source>
</evidence>
<evidence type="ECO:0000256" key="3">
    <source>
        <dbReference type="PROSITE-ProRule" id="PRU00176"/>
    </source>
</evidence>
<keyword evidence="1" id="KW-0677">Repeat</keyword>
<evidence type="ECO:0000256" key="2">
    <source>
        <dbReference type="ARBA" id="ARBA00022884"/>
    </source>
</evidence>
<dbReference type="InterPro" id="IPR000504">
    <property type="entry name" value="RRM_dom"/>
</dbReference>
<dbReference type="PANTHER" id="PTHR24012">
    <property type="entry name" value="RNA BINDING PROTEIN"/>
    <property type="match status" value="1"/>
</dbReference>
<dbReference type="AlphaFoldDB" id="A0A4S8K534"/>
<dbReference type="InterPro" id="IPR012677">
    <property type="entry name" value="Nucleotide-bd_a/b_plait_sf"/>
</dbReference>
<dbReference type="SUPFAM" id="SSF54928">
    <property type="entry name" value="RNA-binding domain, RBD"/>
    <property type="match status" value="3"/>
</dbReference>